<dbReference type="WBParaSite" id="L893_g8232.t1">
    <property type="protein sequence ID" value="L893_g8232.t1"/>
    <property type="gene ID" value="L893_g8232"/>
</dbReference>
<name>A0A1I8APX8_9BILA</name>
<accession>A0A1I8APX8</accession>
<keyword evidence="1" id="KW-1185">Reference proteome</keyword>
<sequence length="125" mass="14186">MFLSVLYNLNIPINEGKIDIISLNAFALSEEDDLEGLLRLGDMWQCDAVLRFCREFLGSPKSTFLPLETKIALCDRHGFCVILEDTIRNAKLADLKKLAKKGYFAELTLSSFAHCLIEQRWADSD</sequence>
<organism evidence="1 2">
    <name type="scientific">Steinernema glaseri</name>
    <dbReference type="NCBI Taxonomy" id="37863"/>
    <lineage>
        <taxon>Eukaryota</taxon>
        <taxon>Metazoa</taxon>
        <taxon>Ecdysozoa</taxon>
        <taxon>Nematoda</taxon>
        <taxon>Chromadorea</taxon>
        <taxon>Rhabditida</taxon>
        <taxon>Tylenchina</taxon>
        <taxon>Panagrolaimomorpha</taxon>
        <taxon>Strongyloidoidea</taxon>
        <taxon>Steinernematidae</taxon>
        <taxon>Steinernema</taxon>
    </lineage>
</organism>
<evidence type="ECO:0000313" key="1">
    <source>
        <dbReference type="Proteomes" id="UP000095287"/>
    </source>
</evidence>
<proteinExistence type="predicted"/>
<dbReference type="AlphaFoldDB" id="A0A1I8APX8"/>
<dbReference type="Proteomes" id="UP000095287">
    <property type="component" value="Unplaced"/>
</dbReference>
<protein>
    <submittedName>
        <fullName evidence="2">BTB/POZ domain-containing protein</fullName>
    </submittedName>
</protein>
<reference evidence="2" key="1">
    <citation type="submission" date="2016-11" db="UniProtKB">
        <authorList>
            <consortium name="WormBaseParasite"/>
        </authorList>
    </citation>
    <scope>IDENTIFICATION</scope>
</reference>
<evidence type="ECO:0000313" key="2">
    <source>
        <dbReference type="WBParaSite" id="L893_g8232.t1"/>
    </source>
</evidence>